<evidence type="ECO:0000313" key="2">
    <source>
        <dbReference type="Proteomes" id="UP000886742"/>
    </source>
</evidence>
<gene>
    <name evidence="1" type="ORF">IAD02_03385</name>
</gene>
<reference evidence="1" key="2">
    <citation type="journal article" date="2021" name="PeerJ">
        <title>Extensive microbial diversity within the chicken gut microbiome revealed by metagenomics and culture.</title>
        <authorList>
            <person name="Gilroy R."/>
            <person name="Ravi A."/>
            <person name="Getino M."/>
            <person name="Pursley I."/>
            <person name="Horton D.L."/>
            <person name="Alikhan N.F."/>
            <person name="Baker D."/>
            <person name="Gharbi K."/>
            <person name="Hall N."/>
            <person name="Watson M."/>
            <person name="Adriaenssens E.M."/>
            <person name="Foster-Nyarko E."/>
            <person name="Jarju S."/>
            <person name="Secka A."/>
            <person name="Antonio M."/>
            <person name="Oren A."/>
            <person name="Chaudhuri R.R."/>
            <person name="La Ragione R."/>
            <person name="Hildebrand F."/>
            <person name="Pallen M.J."/>
        </authorList>
    </citation>
    <scope>NUCLEOTIDE SEQUENCE</scope>
    <source>
        <strain evidence="1">ChiGjej3B3-5194</strain>
    </source>
</reference>
<organism evidence="1 2">
    <name type="scientific">Candidatus Enterousia intestinigallinarum</name>
    <dbReference type="NCBI Taxonomy" id="2840790"/>
    <lineage>
        <taxon>Bacteria</taxon>
        <taxon>Pseudomonadati</taxon>
        <taxon>Pseudomonadota</taxon>
        <taxon>Alphaproteobacteria</taxon>
        <taxon>Candidatus Enterousia</taxon>
    </lineage>
</organism>
<reference evidence="1" key="1">
    <citation type="submission" date="2020-10" db="EMBL/GenBank/DDBJ databases">
        <authorList>
            <person name="Gilroy R."/>
        </authorList>
    </citation>
    <scope>NUCLEOTIDE SEQUENCE</scope>
    <source>
        <strain evidence="1">ChiGjej3B3-5194</strain>
    </source>
</reference>
<evidence type="ECO:0000313" key="1">
    <source>
        <dbReference type="EMBL" id="HIS71002.1"/>
    </source>
</evidence>
<accession>A0A9D1FG51</accession>
<protein>
    <submittedName>
        <fullName evidence="1">Uncharacterized protein</fullName>
    </submittedName>
</protein>
<dbReference type="Proteomes" id="UP000886742">
    <property type="component" value="Unassembled WGS sequence"/>
</dbReference>
<dbReference type="AlphaFoldDB" id="A0A9D1FG51"/>
<dbReference type="EMBL" id="DVJI01000012">
    <property type="protein sequence ID" value="HIS71002.1"/>
    <property type="molecule type" value="Genomic_DNA"/>
</dbReference>
<name>A0A9D1FG51_9PROT</name>
<sequence length="84" mass="9637">MNEKRNASKNFRSPESTQEMDWTQLLGLVSSVESRAKVCGAFAIARQAELLRKTMARSNTNKKLMRSIQSKLEKLEYELSQKSK</sequence>
<comment type="caution">
    <text evidence="1">The sequence shown here is derived from an EMBL/GenBank/DDBJ whole genome shotgun (WGS) entry which is preliminary data.</text>
</comment>
<proteinExistence type="predicted"/>